<name>A0A1Q8Q9V4_9BACI</name>
<comment type="caution">
    <text evidence="4">The sequence shown here is derived from an EMBL/GenBank/DDBJ whole genome shotgun (WGS) entry which is preliminary data.</text>
</comment>
<gene>
    <name evidence="4" type="ORF">BTO30_01510</name>
</gene>
<feature type="domain" description="SbsA Ig-like" evidence="3">
    <location>
        <begin position="42"/>
        <end position="127"/>
    </location>
</feature>
<evidence type="ECO:0000259" key="3">
    <source>
        <dbReference type="Pfam" id="PF13205"/>
    </source>
</evidence>
<accession>A0A1Q8Q9V4</accession>
<dbReference type="AlphaFoldDB" id="A0A1Q8Q9V4"/>
<dbReference type="Pfam" id="PF13205">
    <property type="entry name" value="Big_5"/>
    <property type="match status" value="1"/>
</dbReference>
<evidence type="ECO:0000259" key="2">
    <source>
        <dbReference type="Pfam" id="PF00188"/>
    </source>
</evidence>
<evidence type="ECO:0000313" key="5">
    <source>
        <dbReference type="Proteomes" id="UP000185568"/>
    </source>
</evidence>
<dbReference type="InterPro" id="IPR032812">
    <property type="entry name" value="SbsA_Ig"/>
</dbReference>
<feature type="domain" description="SCP" evidence="2">
    <location>
        <begin position="199"/>
        <end position="301"/>
    </location>
</feature>
<dbReference type="CDD" id="cd05379">
    <property type="entry name" value="CAP_bacterial"/>
    <property type="match status" value="1"/>
</dbReference>
<organism evidence="4 5">
    <name type="scientific">Domibacillus antri</name>
    <dbReference type="NCBI Taxonomy" id="1714264"/>
    <lineage>
        <taxon>Bacteria</taxon>
        <taxon>Bacillati</taxon>
        <taxon>Bacillota</taxon>
        <taxon>Bacilli</taxon>
        <taxon>Bacillales</taxon>
        <taxon>Bacillaceae</taxon>
        <taxon>Domibacillus</taxon>
    </lineage>
</organism>
<dbReference type="STRING" id="1714264.BTO30_01510"/>
<dbReference type="Gene3D" id="3.40.33.10">
    <property type="entry name" value="CAP"/>
    <property type="match status" value="1"/>
</dbReference>
<dbReference type="InterPro" id="IPR014044">
    <property type="entry name" value="CAP_dom"/>
</dbReference>
<keyword evidence="1" id="KW-0732">Signal</keyword>
<dbReference type="OrthoDB" id="1432909at2"/>
<evidence type="ECO:0000313" key="4">
    <source>
        <dbReference type="EMBL" id="OLN24118.1"/>
    </source>
</evidence>
<dbReference type="PANTHER" id="PTHR31157:SF1">
    <property type="entry name" value="SCP DOMAIN-CONTAINING PROTEIN"/>
    <property type="match status" value="1"/>
</dbReference>
<dbReference type="SUPFAM" id="SSF55797">
    <property type="entry name" value="PR-1-like"/>
    <property type="match status" value="1"/>
</dbReference>
<dbReference type="Pfam" id="PF00188">
    <property type="entry name" value="CAP"/>
    <property type="match status" value="1"/>
</dbReference>
<sequence>MGRSCFFTRFSWFILLFFFFFAPAAVQGETYSEKYGRFAGQPTDKQWTVKFNEDLLADSVAGNIYVTTDSQGRHRLNNEIAIYDKSVVVLPPAGGYIPGQTYYLFVDNGVQNTEMENIKTRLKTPFTIRTEADSAYEVRAASIQEKWAALKPAYSGSPYKTKPVVTAPYSSGSLHNAYLADAVNMTNFIRYLAYLPDDVVLNDEFSQDAQAASVLMGANNELSHYPAKPSDLDQSFYERGYLGASTSNIGAGYGSVISSIRGGYMSDADASNMDRVGHRRWILSPKLKEVGFGIAENADGYPYTAMKVIAPNMYVNNEPAYEYVAWPSETAFPSSFFPGEDPWSISLNGDIYDSSRLDEVAVTMTRSRDQKTWRFSDTDRSSGYFNIDTDSYGFLPYTIIFRPNSIEEYFPGDEYIITVSGLYKNSGEEAEITYKTRFFSLIE</sequence>
<dbReference type="PANTHER" id="PTHR31157">
    <property type="entry name" value="SCP DOMAIN-CONTAINING PROTEIN"/>
    <property type="match status" value="1"/>
</dbReference>
<protein>
    <submittedName>
        <fullName evidence="4">Uncharacterized protein</fullName>
    </submittedName>
</protein>
<evidence type="ECO:0000256" key="1">
    <source>
        <dbReference type="ARBA" id="ARBA00022729"/>
    </source>
</evidence>
<dbReference type="InterPro" id="IPR035940">
    <property type="entry name" value="CAP_sf"/>
</dbReference>
<dbReference type="EMBL" id="MSDU01000003">
    <property type="protein sequence ID" value="OLN24118.1"/>
    <property type="molecule type" value="Genomic_DNA"/>
</dbReference>
<dbReference type="Proteomes" id="UP000185568">
    <property type="component" value="Unassembled WGS sequence"/>
</dbReference>
<proteinExistence type="predicted"/>
<reference evidence="4 5" key="1">
    <citation type="submission" date="2016-12" db="EMBL/GenBank/DDBJ databases">
        <title>Domibacillus antri genome sequencing.</title>
        <authorList>
            <person name="Verma A."/>
            <person name="Krishnamurthi S."/>
        </authorList>
    </citation>
    <scope>NUCLEOTIDE SEQUENCE [LARGE SCALE GENOMIC DNA]</scope>
    <source>
        <strain evidence="4 5">XD80</strain>
    </source>
</reference>
<dbReference type="RefSeq" id="WP_075396936.1">
    <property type="nucleotide sequence ID" value="NZ_MSDU01000003.1"/>
</dbReference>
<keyword evidence="5" id="KW-1185">Reference proteome</keyword>